<dbReference type="GO" id="GO:0031625">
    <property type="term" value="F:ubiquitin protein ligase binding"/>
    <property type="evidence" value="ECO:0007669"/>
    <property type="project" value="TreeGrafter"/>
</dbReference>
<evidence type="ECO:0000256" key="1">
    <source>
        <dbReference type="SAM" id="MobiDB-lite"/>
    </source>
</evidence>
<dbReference type="GO" id="GO:0032436">
    <property type="term" value="P:positive regulation of proteasomal ubiquitin-dependent protein catabolic process"/>
    <property type="evidence" value="ECO:0007669"/>
    <property type="project" value="TreeGrafter"/>
</dbReference>
<dbReference type="PANTHER" id="PTHR13374">
    <property type="entry name" value="DET1 HOMOLOG DE-ETIOLATED-1 HOMOLOG"/>
    <property type="match status" value="1"/>
</dbReference>
<evidence type="ECO:0000313" key="3">
    <source>
        <dbReference type="WBParaSite" id="Pan_g4366.t1"/>
    </source>
</evidence>
<dbReference type="GO" id="GO:0031461">
    <property type="term" value="C:cullin-RING ubiquitin ligase complex"/>
    <property type="evidence" value="ECO:0007669"/>
    <property type="project" value="TreeGrafter"/>
</dbReference>
<sequence>MSDEAPGPSTAKRSRDDETPSKESEEEVIYGKVKQSYGNLMRKRKLGMPIRPCEYDGVLSPYQATVPPNFEMTKIERPPVVPLRFTYNGKMMIASTHQHQYVVYNYLGVGNAIGCSERHVFDKVFSVRFAVNLPDHQENRYARDTMFILEDDDHFITATSYALPETSRLPANVTQRNSETIVTNSSHMETYVFYTISLDTGKITDKLEITFDLLNIHHCLYLRGRTFIVLSIMHQTIHVYHIDRRTGKFLKEAEIGEYLEPPADRPFPLSNVHAVFTSWRQILMKKFYEYHKLQNTIPQFFESSPIYRSLKMTRVQLVSDTILLIRLVPEDYVSCDRSAAHQQVVPFFFAFYDFVDMEMLAVYGATSQEMLEIYEKNSEAFKYAFLTKPKPPLTLWYRDAMKFQRNSLKSAFLSKLEDQGSKKKEAELCRKVLAELPFAIPSCPSFTPFLDPGAFSFDKNIIPALERQRVSSDVSIRTFSRITGQLHLNINLTHLEFRSEAQAPPCSLLHEL</sequence>
<feature type="region of interest" description="Disordered" evidence="1">
    <location>
        <begin position="1"/>
        <end position="27"/>
    </location>
</feature>
<dbReference type="Pfam" id="PF09737">
    <property type="entry name" value="Det1"/>
    <property type="match status" value="1"/>
</dbReference>
<evidence type="ECO:0000313" key="2">
    <source>
        <dbReference type="Proteomes" id="UP000492821"/>
    </source>
</evidence>
<dbReference type="GO" id="GO:1990756">
    <property type="term" value="F:ubiquitin-like ligase-substrate adaptor activity"/>
    <property type="evidence" value="ECO:0007669"/>
    <property type="project" value="TreeGrafter"/>
</dbReference>
<keyword evidence="2" id="KW-1185">Reference proteome</keyword>
<organism evidence="2 3">
    <name type="scientific">Panagrellus redivivus</name>
    <name type="common">Microworm</name>
    <dbReference type="NCBI Taxonomy" id="6233"/>
    <lineage>
        <taxon>Eukaryota</taxon>
        <taxon>Metazoa</taxon>
        <taxon>Ecdysozoa</taxon>
        <taxon>Nematoda</taxon>
        <taxon>Chromadorea</taxon>
        <taxon>Rhabditida</taxon>
        <taxon>Tylenchina</taxon>
        <taxon>Panagrolaimomorpha</taxon>
        <taxon>Panagrolaimoidea</taxon>
        <taxon>Panagrolaimidae</taxon>
        <taxon>Panagrellus</taxon>
    </lineage>
</organism>
<dbReference type="AlphaFoldDB" id="A0A7E4VWT9"/>
<dbReference type="GO" id="GO:0016567">
    <property type="term" value="P:protein ubiquitination"/>
    <property type="evidence" value="ECO:0007669"/>
    <property type="project" value="TreeGrafter"/>
</dbReference>
<dbReference type="GO" id="GO:0005634">
    <property type="term" value="C:nucleus"/>
    <property type="evidence" value="ECO:0007669"/>
    <property type="project" value="TreeGrafter"/>
</dbReference>
<feature type="compositionally biased region" description="Basic and acidic residues" evidence="1">
    <location>
        <begin position="13"/>
        <end position="23"/>
    </location>
</feature>
<protein>
    <submittedName>
        <fullName evidence="3">Mic1 domain-containing protein</fullName>
    </submittedName>
</protein>
<accession>A0A7E4VWT9</accession>
<dbReference type="InterPro" id="IPR019138">
    <property type="entry name" value="De-etiolated_protein_1_Det1"/>
</dbReference>
<reference evidence="2" key="1">
    <citation type="journal article" date="2013" name="Genetics">
        <title>The draft genome and transcriptome of Panagrellus redivivus are shaped by the harsh demands of a free-living lifestyle.</title>
        <authorList>
            <person name="Srinivasan J."/>
            <person name="Dillman A.R."/>
            <person name="Macchietto M.G."/>
            <person name="Heikkinen L."/>
            <person name="Lakso M."/>
            <person name="Fracchia K.M."/>
            <person name="Antoshechkin I."/>
            <person name="Mortazavi A."/>
            <person name="Wong G."/>
            <person name="Sternberg P.W."/>
        </authorList>
    </citation>
    <scope>NUCLEOTIDE SEQUENCE [LARGE SCALE GENOMIC DNA]</scope>
    <source>
        <strain evidence="2">MT8872</strain>
    </source>
</reference>
<dbReference type="PANTHER" id="PTHR13374:SF3">
    <property type="entry name" value="DET1 HOMOLOG"/>
    <property type="match status" value="1"/>
</dbReference>
<proteinExistence type="predicted"/>
<dbReference type="WBParaSite" id="Pan_g4366.t1">
    <property type="protein sequence ID" value="Pan_g4366.t1"/>
    <property type="gene ID" value="Pan_g4366"/>
</dbReference>
<name>A0A7E4VWT9_PANRE</name>
<dbReference type="Proteomes" id="UP000492821">
    <property type="component" value="Unassembled WGS sequence"/>
</dbReference>
<reference evidence="3" key="2">
    <citation type="submission" date="2020-10" db="UniProtKB">
        <authorList>
            <consortium name="WormBaseParasite"/>
        </authorList>
    </citation>
    <scope>IDENTIFICATION</scope>
</reference>